<accession>A0A3E1KAA4</accession>
<dbReference type="AlphaFoldDB" id="A0A3E1KAA4"/>
<sequence>MIEFRHRLIAVLTLALLVGACATTPEPTRWPDITGSMTPEPNRMVSGQPTPAELVAAERAGVQHVVNARDIGEFDAWDEGELVDSLAMTYHRVPIGSTDDLDRDAVEAFDRILAEIGDDPALLHCKSGNRIGALYALRAAWIEGEGPERAIEIGKAHGLTSLESAVREKLDIP</sequence>
<dbReference type="SUPFAM" id="SSF52799">
    <property type="entry name" value="(Phosphotyrosine protein) phosphatases II"/>
    <property type="match status" value="1"/>
</dbReference>
<gene>
    <name evidence="2" type="ORF">DZC52_05640</name>
</gene>
<dbReference type="EMBL" id="QUZK01000023">
    <property type="protein sequence ID" value="RFF31073.1"/>
    <property type="molecule type" value="Genomic_DNA"/>
</dbReference>
<dbReference type="Proteomes" id="UP000260351">
    <property type="component" value="Unassembled WGS sequence"/>
</dbReference>
<keyword evidence="1" id="KW-0732">Signal</keyword>
<proteinExistence type="predicted"/>
<feature type="signal peptide" evidence="1">
    <location>
        <begin position="1"/>
        <end position="22"/>
    </location>
</feature>
<evidence type="ECO:0000313" key="2">
    <source>
        <dbReference type="EMBL" id="RFF31073.1"/>
    </source>
</evidence>
<keyword evidence="3" id="KW-1185">Reference proteome</keyword>
<evidence type="ECO:0000256" key="1">
    <source>
        <dbReference type="SAM" id="SignalP"/>
    </source>
</evidence>
<dbReference type="OrthoDB" id="270335at2"/>
<protein>
    <submittedName>
        <fullName evidence="2">Uncharacterized protein</fullName>
    </submittedName>
</protein>
<dbReference type="PROSITE" id="PS51257">
    <property type="entry name" value="PROKAR_LIPOPROTEIN"/>
    <property type="match status" value="1"/>
</dbReference>
<organism evidence="2 3">
    <name type="scientific">Wenzhouxiangella sediminis</name>
    <dbReference type="NCBI Taxonomy" id="1792836"/>
    <lineage>
        <taxon>Bacteria</taxon>
        <taxon>Pseudomonadati</taxon>
        <taxon>Pseudomonadota</taxon>
        <taxon>Gammaproteobacteria</taxon>
        <taxon>Chromatiales</taxon>
        <taxon>Wenzhouxiangellaceae</taxon>
        <taxon>Wenzhouxiangella</taxon>
    </lineage>
</organism>
<dbReference type="Gene3D" id="3.90.190.10">
    <property type="entry name" value="Protein tyrosine phosphatase superfamily"/>
    <property type="match status" value="1"/>
</dbReference>
<evidence type="ECO:0000313" key="3">
    <source>
        <dbReference type="Proteomes" id="UP000260351"/>
    </source>
</evidence>
<comment type="caution">
    <text evidence="2">The sequence shown here is derived from an EMBL/GenBank/DDBJ whole genome shotgun (WGS) entry which is preliminary data.</text>
</comment>
<feature type="chain" id="PRO_5017662858" evidence="1">
    <location>
        <begin position="23"/>
        <end position="173"/>
    </location>
</feature>
<dbReference type="RefSeq" id="WP_116650152.1">
    <property type="nucleotide sequence ID" value="NZ_QUZK01000023.1"/>
</dbReference>
<name>A0A3E1KAA4_9GAMM</name>
<dbReference type="InterPro" id="IPR029021">
    <property type="entry name" value="Prot-tyrosine_phosphatase-like"/>
</dbReference>
<reference evidence="2 3" key="1">
    <citation type="submission" date="2018-08" db="EMBL/GenBank/DDBJ databases">
        <title>Wenzhouxiangella salilacus sp. nov., a novel bacterium isolated from a saline lake in Xinjiang Province, China.</title>
        <authorList>
            <person name="Han S."/>
        </authorList>
    </citation>
    <scope>NUCLEOTIDE SEQUENCE [LARGE SCALE GENOMIC DNA]</scope>
    <source>
        <strain evidence="2 3">XDB06</strain>
    </source>
</reference>